<dbReference type="InterPro" id="IPR050109">
    <property type="entry name" value="HTH-type_TetR-like_transc_reg"/>
</dbReference>
<protein>
    <submittedName>
        <fullName evidence="4">DNA-binding transcriptional regulator, AcrR family</fullName>
    </submittedName>
</protein>
<name>A0A1H6F424_9ACTN</name>
<evidence type="ECO:0000256" key="1">
    <source>
        <dbReference type="ARBA" id="ARBA00023125"/>
    </source>
</evidence>
<organism evidence="4 5">
    <name type="scientific">Nonomuraea solani</name>
    <dbReference type="NCBI Taxonomy" id="1144553"/>
    <lineage>
        <taxon>Bacteria</taxon>
        <taxon>Bacillati</taxon>
        <taxon>Actinomycetota</taxon>
        <taxon>Actinomycetes</taxon>
        <taxon>Streptosporangiales</taxon>
        <taxon>Streptosporangiaceae</taxon>
        <taxon>Nonomuraea</taxon>
    </lineage>
</organism>
<dbReference type="GO" id="GO:0000976">
    <property type="term" value="F:transcription cis-regulatory region binding"/>
    <property type="evidence" value="ECO:0007669"/>
    <property type="project" value="TreeGrafter"/>
</dbReference>
<feature type="DNA-binding region" description="H-T-H motif" evidence="2">
    <location>
        <begin position="32"/>
        <end position="51"/>
    </location>
</feature>
<accession>A0A1H6F424</accession>
<dbReference type="InterPro" id="IPR009057">
    <property type="entry name" value="Homeodomain-like_sf"/>
</dbReference>
<dbReference type="PANTHER" id="PTHR30055">
    <property type="entry name" value="HTH-TYPE TRANSCRIPTIONAL REGULATOR RUTR"/>
    <property type="match status" value="1"/>
</dbReference>
<evidence type="ECO:0000313" key="5">
    <source>
        <dbReference type="Proteomes" id="UP000236732"/>
    </source>
</evidence>
<dbReference type="Proteomes" id="UP000236732">
    <property type="component" value="Unassembled WGS sequence"/>
</dbReference>
<dbReference type="InterPro" id="IPR001647">
    <property type="entry name" value="HTH_TetR"/>
</dbReference>
<dbReference type="EMBL" id="FNVT01000046">
    <property type="protein sequence ID" value="SEH03866.1"/>
    <property type="molecule type" value="Genomic_DNA"/>
</dbReference>
<dbReference type="SUPFAM" id="SSF46689">
    <property type="entry name" value="Homeodomain-like"/>
    <property type="match status" value="1"/>
</dbReference>
<evidence type="ECO:0000259" key="3">
    <source>
        <dbReference type="PROSITE" id="PS50977"/>
    </source>
</evidence>
<proteinExistence type="predicted"/>
<keyword evidence="5" id="KW-1185">Reference proteome</keyword>
<dbReference type="Pfam" id="PF00440">
    <property type="entry name" value="TetR_N"/>
    <property type="match status" value="1"/>
</dbReference>
<keyword evidence="1 2" id="KW-0238">DNA-binding</keyword>
<dbReference type="InterPro" id="IPR036271">
    <property type="entry name" value="Tet_transcr_reg_TetR-rel_C_sf"/>
</dbReference>
<dbReference type="PANTHER" id="PTHR30055:SF219">
    <property type="entry name" value="TRANSCRIPTIONAL REGULATORY PROTEIN"/>
    <property type="match status" value="1"/>
</dbReference>
<dbReference type="SUPFAM" id="SSF48498">
    <property type="entry name" value="Tetracyclin repressor-like, C-terminal domain"/>
    <property type="match status" value="1"/>
</dbReference>
<dbReference type="AlphaFoldDB" id="A0A1H6F424"/>
<dbReference type="GO" id="GO:0003700">
    <property type="term" value="F:DNA-binding transcription factor activity"/>
    <property type="evidence" value="ECO:0007669"/>
    <property type="project" value="TreeGrafter"/>
</dbReference>
<dbReference type="PROSITE" id="PS50977">
    <property type="entry name" value="HTH_TETR_2"/>
    <property type="match status" value="1"/>
</dbReference>
<sequence length="220" mass="24057">MNDAMIVIMGQREQLLEGAKRCIVERGYAHTTARHISAASGANLASIGYHFGSKEALLREALIEMAQDWTDLWQVTVYSDPADPLEGFEKTWIQIVDSFKENRPLLAASFEALTCAEHAPDLRERLGIALASAAAPEGLAKLLGTDESLDEESARAVGRLYLTLLQGLMAQWLVSPDLVSVTDLTDGLRVLLRQPPIHRRGSDPRPIREALGTASLVNNS</sequence>
<feature type="domain" description="HTH tetR-type" evidence="3">
    <location>
        <begin position="9"/>
        <end position="69"/>
    </location>
</feature>
<dbReference type="Gene3D" id="1.10.357.10">
    <property type="entry name" value="Tetracycline Repressor, domain 2"/>
    <property type="match status" value="1"/>
</dbReference>
<dbReference type="PRINTS" id="PR00455">
    <property type="entry name" value="HTHTETR"/>
</dbReference>
<reference evidence="4 5" key="1">
    <citation type="submission" date="2016-10" db="EMBL/GenBank/DDBJ databases">
        <authorList>
            <person name="de Groot N.N."/>
        </authorList>
    </citation>
    <scope>NUCLEOTIDE SEQUENCE [LARGE SCALE GENOMIC DNA]</scope>
    <source>
        <strain evidence="4 5">CGMCC 4.7037</strain>
    </source>
</reference>
<gene>
    <name evidence="4" type="ORF">SAMN05444920_14611</name>
</gene>
<evidence type="ECO:0000313" key="4">
    <source>
        <dbReference type="EMBL" id="SEH03866.1"/>
    </source>
</evidence>
<evidence type="ECO:0000256" key="2">
    <source>
        <dbReference type="PROSITE-ProRule" id="PRU00335"/>
    </source>
</evidence>